<evidence type="ECO:0000256" key="6">
    <source>
        <dbReference type="SAM" id="Phobius"/>
    </source>
</evidence>
<dbReference type="InterPro" id="IPR005828">
    <property type="entry name" value="MFS_sugar_transport-like"/>
</dbReference>
<dbReference type="RefSeq" id="WP_209266336.1">
    <property type="nucleotide sequence ID" value="NZ_JAFFZN010000017.1"/>
</dbReference>
<feature type="transmembrane region" description="Helical" evidence="6">
    <location>
        <begin position="341"/>
        <end position="363"/>
    </location>
</feature>
<dbReference type="PANTHER" id="PTHR48022">
    <property type="entry name" value="PLASTIDIC GLUCOSE TRANSPORTER 4"/>
    <property type="match status" value="1"/>
</dbReference>
<feature type="transmembrane region" description="Helical" evidence="6">
    <location>
        <begin position="117"/>
        <end position="138"/>
    </location>
</feature>
<dbReference type="Pfam" id="PF00083">
    <property type="entry name" value="Sugar_tr"/>
    <property type="match status" value="1"/>
</dbReference>
<feature type="transmembrane region" description="Helical" evidence="6">
    <location>
        <begin position="150"/>
        <end position="171"/>
    </location>
</feature>
<dbReference type="Gene3D" id="1.20.1250.20">
    <property type="entry name" value="MFS general substrate transporter like domains"/>
    <property type="match status" value="1"/>
</dbReference>
<feature type="transmembrane region" description="Helical" evidence="6">
    <location>
        <begin position="407"/>
        <end position="426"/>
    </location>
</feature>
<evidence type="ECO:0000313" key="9">
    <source>
        <dbReference type="Proteomes" id="UP001518976"/>
    </source>
</evidence>
<feature type="transmembrane region" description="Helical" evidence="6">
    <location>
        <begin position="315"/>
        <end position="335"/>
    </location>
</feature>
<name>A0ABS3WWN5_9ACTN</name>
<feature type="transmembrane region" description="Helical" evidence="6">
    <location>
        <begin position="258"/>
        <end position="279"/>
    </location>
</feature>
<gene>
    <name evidence="8" type="ORF">JW592_18980</name>
</gene>
<comment type="caution">
    <text evidence="8">The sequence shown here is derived from an EMBL/GenBank/DDBJ whole genome shotgun (WGS) entry which is preliminary data.</text>
</comment>
<dbReference type="SUPFAM" id="SSF103473">
    <property type="entry name" value="MFS general substrate transporter"/>
    <property type="match status" value="1"/>
</dbReference>
<keyword evidence="9" id="KW-1185">Reference proteome</keyword>
<dbReference type="EMBL" id="JAFFZN010000017">
    <property type="protein sequence ID" value="MBO8187529.1"/>
    <property type="molecule type" value="Genomic_DNA"/>
</dbReference>
<sequence length="435" mass="46051">MADTRAASPPGIGIDEVPFRKVHLLAAVCTLGGAALDGYILGIIGHAIGPAADELHLGALGQGLIAASALTGIFVAGLCFGRVADRYGRKKVFLWNLIAFAALSLAQLFVVGMWDLVAVRVLLGLAIGVEYAVGAALLAEFSTRRHRGPLLGSIELAWIVGFVAAFVVGSLYQGDNWRLLLASSALPALVVLLLRTRLPESPRWLQAKGRHDEAAAIVARHFGDDVSLPDPAAIEAGTTRLSTLFTARTWRRTVYSGLFWFCQVAPFFAIFTFVVPIAEGLGIADGHAADLWVNALQLIGAVLGLWLLHKLTRRSFVISTFAFMTVGLVLIGVWPHAPLPVLVVAFGLFTLVATAASDIQFVYPSEIFETRVRSTGVGFSAAVSRISAALATYLLPLSLQHVGVGGTMLIAAVFPLVGTVASLAWAPETKGVALD</sequence>
<dbReference type="InterPro" id="IPR020846">
    <property type="entry name" value="MFS_dom"/>
</dbReference>
<feature type="transmembrane region" description="Helical" evidence="6">
    <location>
        <begin position="92"/>
        <end position="111"/>
    </location>
</feature>
<feature type="domain" description="Major facilitator superfamily (MFS) profile" evidence="7">
    <location>
        <begin position="26"/>
        <end position="430"/>
    </location>
</feature>
<dbReference type="InterPro" id="IPR050360">
    <property type="entry name" value="MFS_Sugar_Transporters"/>
</dbReference>
<evidence type="ECO:0000259" key="7">
    <source>
        <dbReference type="PROSITE" id="PS50850"/>
    </source>
</evidence>
<feature type="transmembrane region" description="Helical" evidence="6">
    <location>
        <begin position="291"/>
        <end position="308"/>
    </location>
</feature>
<evidence type="ECO:0000256" key="5">
    <source>
        <dbReference type="ARBA" id="ARBA00023136"/>
    </source>
</evidence>
<dbReference type="PANTHER" id="PTHR48022:SF2">
    <property type="entry name" value="PLASTIDIC GLUCOSE TRANSPORTER 4"/>
    <property type="match status" value="1"/>
</dbReference>
<comment type="similarity">
    <text evidence="2">Belongs to the major facilitator superfamily. Sugar transporter (TC 2.A.1.1) family.</text>
</comment>
<dbReference type="PROSITE" id="PS50850">
    <property type="entry name" value="MFS"/>
    <property type="match status" value="1"/>
</dbReference>
<organism evidence="8 9">
    <name type="scientific">Streptomyces spirodelae</name>
    <dbReference type="NCBI Taxonomy" id="2812904"/>
    <lineage>
        <taxon>Bacteria</taxon>
        <taxon>Bacillati</taxon>
        <taxon>Actinomycetota</taxon>
        <taxon>Actinomycetes</taxon>
        <taxon>Kitasatosporales</taxon>
        <taxon>Streptomycetaceae</taxon>
        <taxon>Streptomyces</taxon>
    </lineage>
</organism>
<dbReference type="PROSITE" id="PS00217">
    <property type="entry name" value="SUGAR_TRANSPORT_2"/>
    <property type="match status" value="1"/>
</dbReference>
<reference evidence="8 9" key="1">
    <citation type="submission" date="2021-02" db="EMBL/GenBank/DDBJ databases">
        <title>Streptomyces spirodelae sp. nov., isolated from duckweed.</title>
        <authorList>
            <person name="Saimee Y."/>
            <person name="Duangmal K."/>
        </authorList>
    </citation>
    <scope>NUCLEOTIDE SEQUENCE [LARGE SCALE GENOMIC DNA]</scope>
    <source>
        <strain evidence="8 9">DW4-2</strain>
    </source>
</reference>
<evidence type="ECO:0000256" key="1">
    <source>
        <dbReference type="ARBA" id="ARBA00004651"/>
    </source>
</evidence>
<accession>A0ABS3WWN5</accession>
<dbReference type="InterPro" id="IPR036259">
    <property type="entry name" value="MFS_trans_sf"/>
</dbReference>
<feature type="transmembrane region" description="Helical" evidence="6">
    <location>
        <begin position="24"/>
        <end position="48"/>
    </location>
</feature>
<feature type="transmembrane region" description="Helical" evidence="6">
    <location>
        <begin position="177"/>
        <end position="194"/>
    </location>
</feature>
<dbReference type="Proteomes" id="UP001518976">
    <property type="component" value="Unassembled WGS sequence"/>
</dbReference>
<dbReference type="InterPro" id="IPR005829">
    <property type="entry name" value="Sugar_transporter_CS"/>
</dbReference>
<comment type="subcellular location">
    <subcellularLocation>
        <location evidence="1">Cell membrane</location>
        <topology evidence="1">Multi-pass membrane protein</topology>
    </subcellularLocation>
</comment>
<protein>
    <submittedName>
        <fullName evidence="8">MFS transporter</fullName>
    </submittedName>
</protein>
<keyword evidence="3 6" id="KW-0812">Transmembrane</keyword>
<feature type="transmembrane region" description="Helical" evidence="6">
    <location>
        <begin position="375"/>
        <end position="395"/>
    </location>
</feature>
<keyword evidence="5 6" id="KW-0472">Membrane</keyword>
<evidence type="ECO:0000256" key="2">
    <source>
        <dbReference type="ARBA" id="ARBA00010992"/>
    </source>
</evidence>
<evidence type="ECO:0000256" key="4">
    <source>
        <dbReference type="ARBA" id="ARBA00022989"/>
    </source>
</evidence>
<feature type="transmembrane region" description="Helical" evidence="6">
    <location>
        <begin position="60"/>
        <end position="80"/>
    </location>
</feature>
<evidence type="ECO:0000313" key="8">
    <source>
        <dbReference type="EMBL" id="MBO8187529.1"/>
    </source>
</evidence>
<dbReference type="CDD" id="cd17316">
    <property type="entry name" value="MFS_SV2_like"/>
    <property type="match status" value="1"/>
</dbReference>
<proteinExistence type="inferred from homology"/>
<keyword evidence="4 6" id="KW-1133">Transmembrane helix</keyword>
<evidence type="ECO:0000256" key="3">
    <source>
        <dbReference type="ARBA" id="ARBA00022692"/>
    </source>
</evidence>